<dbReference type="Pfam" id="PF01553">
    <property type="entry name" value="Acyltransferase"/>
    <property type="match status" value="1"/>
</dbReference>
<dbReference type="GO" id="GO:0006654">
    <property type="term" value="P:phosphatidic acid biosynthetic process"/>
    <property type="evidence" value="ECO:0007669"/>
    <property type="project" value="TreeGrafter"/>
</dbReference>
<proteinExistence type="predicted"/>
<evidence type="ECO:0000256" key="1">
    <source>
        <dbReference type="ARBA" id="ARBA00005189"/>
    </source>
</evidence>
<dbReference type="SUPFAM" id="SSF69593">
    <property type="entry name" value="Glycerol-3-phosphate (1)-acyltransferase"/>
    <property type="match status" value="1"/>
</dbReference>
<sequence>MTTNSTSPDAPVQAIDPFWLRLIKRSVLVLLGPLYFLFIGFVPLLCARRKGFRGWYWRLVKRACSRLLWLLSIRVEMSEANKRDLAGDTDSVIVINHRSHLDGFTLMDVVPDEKWFTFAAKKELFDAKLLKTGFLGAGLVEIDRKSGKVAMETLSKAVQEMPARRSVVLFPEGTRTKTQSLGEFKAGAVLVARESGRSIRPIVILDSDRLLPRGQFMPLSGTVRVVALPPFHCDPEAPVDDDVARLRAEMMAVFDQK</sequence>
<dbReference type="GO" id="GO:0003841">
    <property type="term" value="F:1-acylglycerol-3-phosphate O-acyltransferase activity"/>
    <property type="evidence" value="ECO:0007669"/>
    <property type="project" value="TreeGrafter"/>
</dbReference>
<dbReference type="CDD" id="cd07989">
    <property type="entry name" value="LPLAT_AGPAT-like"/>
    <property type="match status" value="1"/>
</dbReference>
<dbReference type="RefSeq" id="WP_093094481.1">
    <property type="nucleotide sequence ID" value="NZ_FOTQ01000006.1"/>
</dbReference>
<feature type="transmembrane region" description="Helical" evidence="4">
    <location>
        <begin position="27"/>
        <end position="47"/>
    </location>
</feature>
<dbReference type="PANTHER" id="PTHR10434:SF11">
    <property type="entry name" value="1-ACYL-SN-GLYCEROL-3-PHOSPHATE ACYLTRANSFERASE"/>
    <property type="match status" value="1"/>
</dbReference>
<protein>
    <submittedName>
        <fullName evidence="6">1-acyl-sn-glycerol-3-phosphate acyltransferase</fullName>
    </submittedName>
</protein>
<evidence type="ECO:0000256" key="4">
    <source>
        <dbReference type="SAM" id="Phobius"/>
    </source>
</evidence>
<dbReference type="InterPro" id="IPR002123">
    <property type="entry name" value="Plipid/glycerol_acylTrfase"/>
</dbReference>
<dbReference type="STRING" id="254406.SAMN04488042_1064"/>
<comment type="pathway">
    <text evidence="1">Lipid metabolism.</text>
</comment>
<dbReference type="AlphaFoldDB" id="A0A1I4PSY9"/>
<keyword evidence="4" id="KW-0812">Transmembrane</keyword>
<feature type="domain" description="Phospholipid/glycerol acyltransferase" evidence="5">
    <location>
        <begin position="91"/>
        <end position="207"/>
    </location>
</feature>
<dbReference type="EMBL" id="FOTQ01000006">
    <property type="protein sequence ID" value="SFM30583.1"/>
    <property type="molecule type" value="Genomic_DNA"/>
</dbReference>
<dbReference type="Proteomes" id="UP000199144">
    <property type="component" value="Unassembled WGS sequence"/>
</dbReference>
<evidence type="ECO:0000256" key="2">
    <source>
        <dbReference type="ARBA" id="ARBA00022679"/>
    </source>
</evidence>
<reference evidence="6 7" key="1">
    <citation type="submission" date="2016-10" db="EMBL/GenBank/DDBJ databases">
        <authorList>
            <person name="de Groot N.N."/>
        </authorList>
    </citation>
    <scope>NUCLEOTIDE SEQUENCE [LARGE SCALE GENOMIC DNA]</scope>
    <source>
        <strain evidence="6 7">DSM 15283</strain>
    </source>
</reference>
<dbReference type="OrthoDB" id="9808424at2"/>
<accession>A0A1I4PSY9</accession>
<gene>
    <name evidence="6" type="ORF">SAMN04488042_1064</name>
</gene>
<keyword evidence="3 6" id="KW-0012">Acyltransferase</keyword>
<keyword evidence="4" id="KW-0472">Membrane</keyword>
<evidence type="ECO:0000313" key="6">
    <source>
        <dbReference type="EMBL" id="SFM30583.1"/>
    </source>
</evidence>
<evidence type="ECO:0000256" key="3">
    <source>
        <dbReference type="ARBA" id="ARBA00023315"/>
    </source>
</evidence>
<dbReference type="SMART" id="SM00563">
    <property type="entry name" value="PlsC"/>
    <property type="match status" value="1"/>
</dbReference>
<name>A0A1I4PSY9_9RHOB</name>
<keyword evidence="7" id="KW-1185">Reference proteome</keyword>
<keyword evidence="2 6" id="KW-0808">Transferase</keyword>
<evidence type="ECO:0000313" key="7">
    <source>
        <dbReference type="Proteomes" id="UP000199144"/>
    </source>
</evidence>
<organism evidence="6 7">
    <name type="scientific">Shimia aestuarii</name>
    <dbReference type="NCBI Taxonomy" id="254406"/>
    <lineage>
        <taxon>Bacteria</taxon>
        <taxon>Pseudomonadati</taxon>
        <taxon>Pseudomonadota</taxon>
        <taxon>Alphaproteobacteria</taxon>
        <taxon>Rhodobacterales</taxon>
        <taxon>Roseobacteraceae</taxon>
    </lineage>
</organism>
<evidence type="ECO:0000259" key="5">
    <source>
        <dbReference type="SMART" id="SM00563"/>
    </source>
</evidence>
<keyword evidence="4" id="KW-1133">Transmembrane helix</keyword>
<dbReference type="PANTHER" id="PTHR10434">
    <property type="entry name" value="1-ACYL-SN-GLYCEROL-3-PHOSPHATE ACYLTRANSFERASE"/>
    <property type="match status" value="1"/>
</dbReference>